<comment type="catalytic activity">
    <reaction evidence="12">
        <text>2,5-diamino-6-hydroxy-4-(5-phosphoribosylamino)-pyrimidine + H2O + H(+) = 5-amino-6-(5-phospho-D-ribosylamino)uracil + NH4(+)</text>
        <dbReference type="Rhea" id="RHEA:21868"/>
        <dbReference type="ChEBI" id="CHEBI:15377"/>
        <dbReference type="ChEBI" id="CHEBI:15378"/>
        <dbReference type="ChEBI" id="CHEBI:28938"/>
        <dbReference type="ChEBI" id="CHEBI:58453"/>
        <dbReference type="ChEBI" id="CHEBI:58614"/>
        <dbReference type="EC" id="3.5.4.26"/>
    </reaction>
</comment>
<dbReference type="EMBL" id="JBHSAB010000005">
    <property type="protein sequence ID" value="MFC3908470.1"/>
    <property type="molecule type" value="Genomic_DNA"/>
</dbReference>
<dbReference type="PROSITE" id="PS00903">
    <property type="entry name" value="CYT_DCMP_DEAMINASES_1"/>
    <property type="match status" value="1"/>
</dbReference>
<dbReference type="PROSITE" id="PS51747">
    <property type="entry name" value="CYT_DCMP_DEAMINASES_2"/>
    <property type="match status" value="1"/>
</dbReference>
<evidence type="ECO:0000259" key="13">
    <source>
        <dbReference type="PROSITE" id="PS51747"/>
    </source>
</evidence>
<evidence type="ECO:0000256" key="1">
    <source>
        <dbReference type="ARBA" id="ARBA00002151"/>
    </source>
</evidence>
<dbReference type="InterPro" id="IPR004794">
    <property type="entry name" value="Eubact_RibD"/>
</dbReference>
<dbReference type="Pfam" id="PF01872">
    <property type="entry name" value="RibD_C"/>
    <property type="match status" value="1"/>
</dbReference>
<evidence type="ECO:0000256" key="12">
    <source>
        <dbReference type="PIRNR" id="PIRNR006769"/>
    </source>
</evidence>
<evidence type="ECO:0000256" key="5">
    <source>
        <dbReference type="ARBA" id="ARBA00007417"/>
    </source>
</evidence>
<dbReference type="EC" id="1.1.1.193" evidence="12"/>
<protein>
    <recommendedName>
        <fullName evidence="12">Riboflavin biosynthesis protein RibD</fullName>
    </recommendedName>
    <domain>
        <recommendedName>
            <fullName evidence="12">Diaminohydroxyphosphoribosylaminopyrimidine deaminase</fullName>
            <shortName evidence="12">DRAP deaminase</shortName>
            <ecNumber evidence="12">3.5.4.26</ecNumber>
        </recommendedName>
        <alternativeName>
            <fullName evidence="12">Riboflavin-specific deaminase</fullName>
        </alternativeName>
    </domain>
    <domain>
        <recommendedName>
            <fullName evidence="12">5-amino-6-(5-phosphoribosylamino)uracil reductase</fullName>
            <ecNumber evidence="12">1.1.1.193</ecNumber>
        </recommendedName>
        <alternativeName>
            <fullName evidence="12">HTP reductase</fullName>
        </alternativeName>
    </domain>
</protein>
<keyword evidence="15" id="KW-1185">Reference proteome</keyword>
<evidence type="ECO:0000256" key="7">
    <source>
        <dbReference type="ARBA" id="ARBA00022723"/>
    </source>
</evidence>
<keyword evidence="10 12" id="KW-0560">Oxidoreductase</keyword>
<evidence type="ECO:0000256" key="2">
    <source>
        <dbReference type="ARBA" id="ARBA00004882"/>
    </source>
</evidence>
<comment type="similarity">
    <text evidence="5 12">In the C-terminal section; belongs to the HTP reductase family.</text>
</comment>
<comment type="pathway">
    <text evidence="3 12">Cofactor biosynthesis; riboflavin biosynthesis; 5-amino-6-(D-ribitylamino)uracil from GTP: step 3/4.</text>
</comment>
<comment type="caution">
    <text evidence="14">The sequence shown here is derived from an EMBL/GenBank/DDBJ whole genome shotgun (WGS) entry which is preliminary data.</text>
</comment>
<dbReference type="PANTHER" id="PTHR38011:SF7">
    <property type="entry name" value="2,5-DIAMINO-6-RIBOSYLAMINO-4(3H)-PYRIMIDINONE 5'-PHOSPHATE REDUCTASE"/>
    <property type="match status" value="1"/>
</dbReference>
<evidence type="ECO:0000256" key="10">
    <source>
        <dbReference type="ARBA" id="ARBA00023002"/>
    </source>
</evidence>
<keyword evidence="12 14" id="KW-0378">Hydrolase</keyword>
<comment type="cofactor">
    <cofactor evidence="12">
        <name>Zn(2+)</name>
        <dbReference type="ChEBI" id="CHEBI:29105"/>
    </cofactor>
    <text evidence="12">Binds 1 zinc ion.</text>
</comment>
<keyword evidence="7 12" id="KW-0479">Metal-binding</keyword>
<reference evidence="15" key="1">
    <citation type="journal article" date="2019" name="Int. J. Syst. Evol. Microbiol.">
        <title>The Global Catalogue of Microorganisms (GCM) 10K type strain sequencing project: providing services to taxonomists for standard genome sequencing and annotation.</title>
        <authorList>
            <consortium name="The Broad Institute Genomics Platform"/>
            <consortium name="The Broad Institute Genome Sequencing Center for Infectious Disease"/>
            <person name="Wu L."/>
            <person name="Ma J."/>
        </authorList>
    </citation>
    <scope>NUCLEOTIDE SEQUENCE [LARGE SCALE GENOMIC DNA]</scope>
    <source>
        <strain evidence="15">CCUG 59858</strain>
    </source>
</reference>
<evidence type="ECO:0000256" key="11">
    <source>
        <dbReference type="ARBA" id="ARBA00023268"/>
    </source>
</evidence>
<evidence type="ECO:0000256" key="6">
    <source>
        <dbReference type="ARBA" id="ARBA00022619"/>
    </source>
</evidence>
<dbReference type="InterPro" id="IPR016193">
    <property type="entry name" value="Cytidine_deaminase-like"/>
</dbReference>
<dbReference type="SUPFAM" id="SSF53927">
    <property type="entry name" value="Cytidine deaminase-like"/>
    <property type="match status" value="1"/>
</dbReference>
<keyword evidence="11" id="KW-0511">Multifunctional enzyme</keyword>
<dbReference type="RefSeq" id="WP_382341783.1">
    <property type="nucleotide sequence ID" value="NZ_JBHSAB010000005.1"/>
</dbReference>
<dbReference type="Gene3D" id="3.40.430.10">
    <property type="entry name" value="Dihydrofolate Reductase, subunit A"/>
    <property type="match status" value="1"/>
</dbReference>
<dbReference type="NCBIfam" id="TIGR00326">
    <property type="entry name" value="eubact_ribD"/>
    <property type="match status" value="1"/>
</dbReference>
<dbReference type="PIRSF" id="PIRSF006769">
    <property type="entry name" value="RibD"/>
    <property type="match status" value="1"/>
</dbReference>
<sequence>MHRQFMIAALEQAWNGRGFCAPNPAVGAVVVHNDKIIASGWHHGVGTAHAEQAALQQLSEYPNDITLYVTLEPCNHWGRTPPCVSGIIAAGVKRVVYGYPDPNPVVAANNTPQILKENGIEVIHYPLAEIDQFYQSYSWWTRTRKPWVTAKIAQSLDGKIAARNGQPVKLSNDACAQFTHQQRLHSDIILTSSKTVINDNPRLNARLKDKIYAKPIAVIDSDLAVKATAEIFTTAQFCRIFHAESVQPEQKIANCDYHAVKMEKGRLDLHQIITHLGSLGYHDVWVEAGGELFSALHKQGLINKTYLYIVPRILGNAAISAYHDDIFQNREYDILWQPFADNMIVDIVWQERECVHS</sequence>
<dbReference type="EC" id="3.5.4.26" evidence="12"/>
<evidence type="ECO:0000256" key="3">
    <source>
        <dbReference type="ARBA" id="ARBA00004910"/>
    </source>
</evidence>
<comment type="function">
    <text evidence="1 12">Converts 2,5-diamino-6-(ribosylamino)-4(3h)-pyrimidinone 5'-phosphate into 5-amino-6-(ribosylamino)-2,4(1h,3h)-pyrimidinedione 5'-phosphate.</text>
</comment>
<evidence type="ECO:0000313" key="15">
    <source>
        <dbReference type="Proteomes" id="UP001595758"/>
    </source>
</evidence>
<evidence type="ECO:0000313" key="14">
    <source>
        <dbReference type="EMBL" id="MFC3908470.1"/>
    </source>
</evidence>
<dbReference type="PANTHER" id="PTHR38011">
    <property type="entry name" value="DIHYDROFOLATE REDUCTASE FAMILY PROTEIN (AFU_ORTHOLOGUE AFUA_8G06820)"/>
    <property type="match status" value="1"/>
</dbReference>
<evidence type="ECO:0000256" key="8">
    <source>
        <dbReference type="ARBA" id="ARBA00022833"/>
    </source>
</evidence>
<dbReference type="GO" id="GO:0008835">
    <property type="term" value="F:diaminohydroxyphosphoribosylaminopyrimidine deaminase activity"/>
    <property type="evidence" value="ECO:0007669"/>
    <property type="project" value="UniProtKB-EC"/>
</dbReference>
<gene>
    <name evidence="14" type="primary">ribD</name>
    <name evidence="14" type="ORF">ACFORL_05195</name>
</gene>
<comment type="catalytic activity">
    <reaction evidence="12">
        <text>5-amino-6-(5-phospho-D-ribitylamino)uracil + NADP(+) = 5-amino-6-(5-phospho-D-ribosylamino)uracil + NADPH + H(+)</text>
        <dbReference type="Rhea" id="RHEA:17845"/>
        <dbReference type="ChEBI" id="CHEBI:15378"/>
        <dbReference type="ChEBI" id="CHEBI:57783"/>
        <dbReference type="ChEBI" id="CHEBI:58349"/>
        <dbReference type="ChEBI" id="CHEBI:58421"/>
        <dbReference type="ChEBI" id="CHEBI:58453"/>
        <dbReference type="EC" id="1.1.1.193"/>
    </reaction>
</comment>
<dbReference type="Proteomes" id="UP001595758">
    <property type="component" value="Unassembled WGS sequence"/>
</dbReference>
<dbReference type="CDD" id="cd01284">
    <property type="entry name" value="Riboflavin_deaminase-reductase"/>
    <property type="match status" value="1"/>
</dbReference>
<evidence type="ECO:0000256" key="9">
    <source>
        <dbReference type="ARBA" id="ARBA00022857"/>
    </source>
</evidence>
<dbReference type="SUPFAM" id="SSF53597">
    <property type="entry name" value="Dihydrofolate reductase-like"/>
    <property type="match status" value="1"/>
</dbReference>
<comment type="similarity">
    <text evidence="4 12">In the N-terminal section; belongs to the cytidine and deoxycytidylate deaminase family.</text>
</comment>
<dbReference type="InterPro" id="IPR002734">
    <property type="entry name" value="RibDG_C"/>
</dbReference>
<dbReference type="InterPro" id="IPR050765">
    <property type="entry name" value="Riboflavin_Biosynth_HTPR"/>
</dbReference>
<keyword evidence="8 12" id="KW-0862">Zinc</keyword>
<feature type="domain" description="CMP/dCMP-type deaminase" evidence="13">
    <location>
        <begin position="1"/>
        <end position="122"/>
    </location>
</feature>
<keyword evidence="6 12" id="KW-0686">Riboflavin biosynthesis</keyword>
<accession>A0ABV8CDU0</accession>
<dbReference type="Pfam" id="PF00383">
    <property type="entry name" value="dCMP_cyt_deam_1"/>
    <property type="match status" value="1"/>
</dbReference>
<proteinExistence type="inferred from homology"/>
<dbReference type="InterPro" id="IPR016192">
    <property type="entry name" value="APOBEC/CMP_deaminase_Zn-bd"/>
</dbReference>
<dbReference type="InterPro" id="IPR002125">
    <property type="entry name" value="CMP_dCMP_dom"/>
</dbReference>
<dbReference type="GO" id="GO:0008703">
    <property type="term" value="F:5-amino-6-(5-phosphoribosylamino)uracil reductase activity"/>
    <property type="evidence" value="ECO:0007669"/>
    <property type="project" value="UniProtKB-EC"/>
</dbReference>
<comment type="pathway">
    <text evidence="2 12">Cofactor biosynthesis; riboflavin biosynthesis; 5-amino-6-(D-ribitylamino)uracil from GTP: step 2/4.</text>
</comment>
<keyword evidence="9 12" id="KW-0521">NADP</keyword>
<dbReference type="Gene3D" id="3.40.140.10">
    <property type="entry name" value="Cytidine Deaminase, domain 2"/>
    <property type="match status" value="1"/>
</dbReference>
<name>A0ABV8CDU0_9GAMM</name>
<organism evidence="14 15">
    <name type="scientific">Legionella dresdenensis</name>
    <dbReference type="NCBI Taxonomy" id="450200"/>
    <lineage>
        <taxon>Bacteria</taxon>
        <taxon>Pseudomonadati</taxon>
        <taxon>Pseudomonadota</taxon>
        <taxon>Gammaproteobacteria</taxon>
        <taxon>Legionellales</taxon>
        <taxon>Legionellaceae</taxon>
        <taxon>Legionella</taxon>
    </lineage>
</organism>
<dbReference type="InterPro" id="IPR024072">
    <property type="entry name" value="DHFR-like_dom_sf"/>
</dbReference>
<evidence type="ECO:0000256" key="4">
    <source>
        <dbReference type="ARBA" id="ARBA00005259"/>
    </source>
</evidence>